<dbReference type="Proteomes" id="UP000807504">
    <property type="component" value="Unassembled WGS sequence"/>
</dbReference>
<proteinExistence type="predicted"/>
<comment type="caution">
    <text evidence="2">The sequence shown here is derived from an EMBL/GenBank/DDBJ whole genome shotgun (WGS) entry which is preliminary data.</text>
</comment>
<feature type="compositionally biased region" description="Polar residues" evidence="1">
    <location>
        <begin position="202"/>
        <end position="219"/>
    </location>
</feature>
<dbReference type="EMBL" id="JABXBU010002072">
    <property type="protein sequence ID" value="KAF8777767.1"/>
    <property type="molecule type" value="Genomic_DNA"/>
</dbReference>
<feature type="region of interest" description="Disordered" evidence="1">
    <location>
        <begin position="1"/>
        <end position="106"/>
    </location>
</feature>
<feature type="compositionally biased region" description="Low complexity" evidence="1">
    <location>
        <begin position="10"/>
        <end position="26"/>
    </location>
</feature>
<accession>A0A8T0EPV7</accession>
<evidence type="ECO:0000313" key="3">
    <source>
        <dbReference type="Proteomes" id="UP000807504"/>
    </source>
</evidence>
<evidence type="ECO:0000256" key="1">
    <source>
        <dbReference type="SAM" id="MobiDB-lite"/>
    </source>
</evidence>
<feature type="region of interest" description="Disordered" evidence="1">
    <location>
        <begin position="335"/>
        <end position="366"/>
    </location>
</feature>
<feature type="compositionally biased region" description="Polar residues" evidence="1">
    <location>
        <begin position="174"/>
        <end position="194"/>
    </location>
</feature>
<gene>
    <name evidence="2" type="ORF">HNY73_014578</name>
</gene>
<feature type="compositionally biased region" description="Polar residues" evidence="1">
    <location>
        <begin position="55"/>
        <end position="64"/>
    </location>
</feature>
<dbReference type="AlphaFoldDB" id="A0A8T0EPV7"/>
<sequence>MHIKVQDTRASLSSSPAVSEASHCSSLLRSTDDESISDPPWKDGPVPPPRKNAPANLQLNQSFLHGSMERKQGNSSLSESSGVSSAASTSPSAVDTSGQSDPGNLYTSTAQVTLAGQKSPSQVSRASTSSMTAELRRQFFELPPPLPSGTPPPTSRAGQIEVVKQITDFNECGTVSSSDSLSKMSAVEMTSSSSDVRREQESSSVQQGTCSRPRGSSLSHACAADSLSSNTHHRKEENSSTTSEITYSLKMEAPVSHTNEILIDRLTEGRDTVDFRSYLSSKMEKFDRMDHEGKKRTEMFTVKHVLQSVDLPCRTTGITDLESLNSSTVNRRFLESASENQTVDSSEGKSTKGNDKLSLNRQPRFV</sequence>
<feature type="compositionally biased region" description="Low complexity" evidence="1">
    <location>
        <begin position="75"/>
        <end position="93"/>
    </location>
</feature>
<keyword evidence="3" id="KW-1185">Reference proteome</keyword>
<feature type="region of interest" description="Disordered" evidence="1">
    <location>
        <begin position="174"/>
        <end position="245"/>
    </location>
</feature>
<evidence type="ECO:0000313" key="2">
    <source>
        <dbReference type="EMBL" id="KAF8777767.1"/>
    </source>
</evidence>
<reference evidence="2" key="2">
    <citation type="submission" date="2020-06" db="EMBL/GenBank/DDBJ databases">
        <authorList>
            <person name="Sheffer M."/>
        </authorList>
    </citation>
    <scope>NUCLEOTIDE SEQUENCE</scope>
</reference>
<reference evidence="2" key="1">
    <citation type="journal article" date="2020" name="bioRxiv">
        <title>Chromosome-level reference genome of the European wasp spider Argiope bruennichi: a resource for studies on range expansion and evolutionary adaptation.</title>
        <authorList>
            <person name="Sheffer M.M."/>
            <person name="Hoppe A."/>
            <person name="Krehenwinkel H."/>
            <person name="Uhl G."/>
            <person name="Kuss A.W."/>
            <person name="Jensen L."/>
            <person name="Jensen C."/>
            <person name="Gillespie R.G."/>
            <person name="Hoff K.J."/>
            <person name="Prost S."/>
        </authorList>
    </citation>
    <scope>NUCLEOTIDE SEQUENCE</scope>
</reference>
<name>A0A8T0EPV7_ARGBR</name>
<protein>
    <submittedName>
        <fullName evidence="2">Uncharacterized protein</fullName>
    </submittedName>
</protein>
<feature type="compositionally biased region" description="Polar residues" evidence="1">
    <location>
        <begin position="94"/>
        <end position="106"/>
    </location>
</feature>
<feature type="compositionally biased region" description="Basic and acidic residues" evidence="1">
    <location>
        <begin position="346"/>
        <end position="355"/>
    </location>
</feature>
<organism evidence="2 3">
    <name type="scientific">Argiope bruennichi</name>
    <name type="common">Wasp spider</name>
    <name type="synonym">Aranea bruennichi</name>
    <dbReference type="NCBI Taxonomy" id="94029"/>
    <lineage>
        <taxon>Eukaryota</taxon>
        <taxon>Metazoa</taxon>
        <taxon>Ecdysozoa</taxon>
        <taxon>Arthropoda</taxon>
        <taxon>Chelicerata</taxon>
        <taxon>Arachnida</taxon>
        <taxon>Araneae</taxon>
        <taxon>Araneomorphae</taxon>
        <taxon>Entelegynae</taxon>
        <taxon>Araneoidea</taxon>
        <taxon>Araneidae</taxon>
        <taxon>Argiope</taxon>
    </lineage>
</organism>
<feature type="compositionally biased region" description="Polar residues" evidence="1">
    <location>
        <begin position="357"/>
        <end position="366"/>
    </location>
</feature>